<dbReference type="EMBL" id="CAJVPT010018784">
    <property type="protein sequence ID" value="CAG8636999.1"/>
    <property type="molecule type" value="Genomic_DNA"/>
</dbReference>
<gene>
    <name evidence="1" type="ORF">ACOLOM_LOCUS7825</name>
</gene>
<accession>A0ACA9N7C7</accession>
<dbReference type="Proteomes" id="UP000789525">
    <property type="component" value="Unassembled WGS sequence"/>
</dbReference>
<evidence type="ECO:0000313" key="1">
    <source>
        <dbReference type="EMBL" id="CAG8636999.1"/>
    </source>
</evidence>
<name>A0ACA9N7C7_9GLOM</name>
<feature type="non-terminal residue" evidence="1">
    <location>
        <position position="1"/>
    </location>
</feature>
<sequence length="406" mass="46549">EAAQARMQMDQKRLIKDRLTKSRMEQEAVDRQHKSQQEAIQRAIQARRRMREEEERALQRDWEERNRRIWDQVDKAAALAKAAEEERKRKEAEEQERVKVEEKQKREKEQLSKFDAERKRSGLTTPKEDWDAAMAINQKVKHGHLKRIKEDSVQRRQWSPIRRGITLRIGQLTDSNDEIIRISTQIFETIRALDPNSDIYWASLSALAKAIILQAETEVTAKLDTAGPLAAVVINLFNLQGFEEVLWAKMVIRSGGWLIGYCVTKKQGQDDKEFRKLAGYREDENQVERQTRLGGVISLFFAICTSPKATSPLPTNFWPTKIWSFIARIMADARLLRQSIAPYVAAATGLAMFGRQWNKLLIAMGQATHEEGRVGASDDAGKTARVRLQIKAEKLLTEASSAPFRA</sequence>
<organism evidence="1 2">
    <name type="scientific">Acaulospora colombiana</name>
    <dbReference type="NCBI Taxonomy" id="27376"/>
    <lineage>
        <taxon>Eukaryota</taxon>
        <taxon>Fungi</taxon>
        <taxon>Fungi incertae sedis</taxon>
        <taxon>Mucoromycota</taxon>
        <taxon>Glomeromycotina</taxon>
        <taxon>Glomeromycetes</taxon>
        <taxon>Diversisporales</taxon>
        <taxon>Acaulosporaceae</taxon>
        <taxon>Acaulospora</taxon>
    </lineage>
</organism>
<comment type="caution">
    <text evidence="1">The sequence shown here is derived from an EMBL/GenBank/DDBJ whole genome shotgun (WGS) entry which is preliminary data.</text>
</comment>
<reference evidence="1" key="1">
    <citation type="submission" date="2021-06" db="EMBL/GenBank/DDBJ databases">
        <authorList>
            <person name="Kallberg Y."/>
            <person name="Tangrot J."/>
            <person name="Rosling A."/>
        </authorList>
    </citation>
    <scope>NUCLEOTIDE SEQUENCE</scope>
    <source>
        <strain evidence="1">CL356</strain>
    </source>
</reference>
<evidence type="ECO:0000313" key="2">
    <source>
        <dbReference type="Proteomes" id="UP000789525"/>
    </source>
</evidence>
<proteinExistence type="predicted"/>
<protein>
    <submittedName>
        <fullName evidence="1">6411_t:CDS:1</fullName>
    </submittedName>
</protein>
<keyword evidence="2" id="KW-1185">Reference proteome</keyword>